<evidence type="ECO:0000256" key="2">
    <source>
        <dbReference type="ARBA" id="ARBA00009323"/>
    </source>
</evidence>
<dbReference type="Pfam" id="PF04686">
    <property type="entry name" value="SsgA"/>
    <property type="match status" value="1"/>
</dbReference>
<evidence type="ECO:0000256" key="6">
    <source>
        <dbReference type="ARBA" id="ARBA00023306"/>
    </source>
</evidence>
<keyword evidence="6" id="KW-0131">Cell cycle</keyword>
<comment type="subcellular location">
    <subcellularLocation>
        <location evidence="1">Cell septum</location>
    </subcellularLocation>
</comment>
<protein>
    <recommendedName>
        <fullName evidence="9">Sporulation and cell division protein SsgA</fullName>
    </recommendedName>
</protein>
<organism evidence="7 8">
    <name type="scientific">Streptosporangium lutulentum</name>
    <dbReference type="NCBI Taxonomy" id="1461250"/>
    <lineage>
        <taxon>Bacteria</taxon>
        <taxon>Bacillati</taxon>
        <taxon>Actinomycetota</taxon>
        <taxon>Actinomycetes</taxon>
        <taxon>Streptosporangiales</taxon>
        <taxon>Streptosporangiaceae</taxon>
        <taxon>Streptosporangium</taxon>
    </lineage>
</organism>
<dbReference type="Proteomes" id="UP001225356">
    <property type="component" value="Unassembled WGS sequence"/>
</dbReference>
<keyword evidence="8" id="KW-1185">Reference proteome</keyword>
<accession>A0ABT9QU89</accession>
<evidence type="ECO:0000256" key="5">
    <source>
        <dbReference type="ARBA" id="ARBA00023210"/>
    </source>
</evidence>
<dbReference type="EMBL" id="JAUSQU010000002">
    <property type="protein sequence ID" value="MDP9850330.1"/>
    <property type="molecule type" value="Genomic_DNA"/>
</dbReference>
<dbReference type="InterPro" id="IPR006776">
    <property type="entry name" value="SsgB"/>
</dbReference>
<evidence type="ECO:0008006" key="9">
    <source>
        <dbReference type="Google" id="ProtNLM"/>
    </source>
</evidence>
<dbReference type="Gene3D" id="2.30.31.20">
    <property type="entry name" value="Sporulation-specific cell division protein SsgB"/>
    <property type="match status" value="1"/>
</dbReference>
<proteinExistence type="inferred from homology"/>
<gene>
    <name evidence="7" type="ORF">J2853_009626</name>
</gene>
<comment type="caution">
    <text evidence="7">The sequence shown here is derived from an EMBL/GenBank/DDBJ whole genome shotgun (WGS) entry which is preliminary data.</text>
</comment>
<evidence type="ECO:0000256" key="3">
    <source>
        <dbReference type="ARBA" id="ARBA00022618"/>
    </source>
</evidence>
<evidence type="ECO:0000313" key="8">
    <source>
        <dbReference type="Proteomes" id="UP001225356"/>
    </source>
</evidence>
<keyword evidence="3" id="KW-0132">Cell division</keyword>
<keyword evidence="4" id="KW-0749">Sporulation</keyword>
<keyword evidence="5" id="KW-0717">Septation</keyword>
<evidence type="ECO:0000256" key="4">
    <source>
        <dbReference type="ARBA" id="ARBA00022969"/>
    </source>
</evidence>
<evidence type="ECO:0000256" key="1">
    <source>
        <dbReference type="ARBA" id="ARBA00004431"/>
    </source>
</evidence>
<sequence>MNAELAGREIVEGLRLQPIEAPDQHQVAVLTYRTDQPYAVRLTFLSADLAALFTCTFERGLLIDGLLIDQPDDDGTTLIGAGEVQVGPGPIEDRVLLRLRLHDGEWFELYADRSRLQAVVDSTVELVPISRERELVDVDAAIAAILREVSS</sequence>
<dbReference type="RefSeq" id="WP_307569295.1">
    <property type="nucleotide sequence ID" value="NZ_JAUSQU010000002.1"/>
</dbReference>
<reference evidence="7 8" key="1">
    <citation type="submission" date="2023-07" db="EMBL/GenBank/DDBJ databases">
        <title>Sequencing the genomes of 1000 actinobacteria strains.</title>
        <authorList>
            <person name="Klenk H.-P."/>
        </authorList>
    </citation>
    <scope>NUCLEOTIDE SEQUENCE [LARGE SCALE GENOMIC DNA]</scope>
    <source>
        <strain evidence="7 8">DSM 46740</strain>
    </source>
</reference>
<comment type="similarity">
    <text evidence="2">Belongs to the SsgA family.</text>
</comment>
<evidence type="ECO:0000313" key="7">
    <source>
        <dbReference type="EMBL" id="MDP9850330.1"/>
    </source>
</evidence>
<dbReference type="InterPro" id="IPR038658">
    <property type="entry name" value="SsgB_sf"/>
</dbReference>
<name>A0ABT9QU89_9ACTN</name>